<comment type="caution">
    <text evidence="10">The sequence shown here is derived from an EMBL/GenBank/DDBJ whole genome shotgun (WGS) entry which is preliminary data.</text>
</comment>
<gene>
    <name evidence="10" type="ORF">PFISCL1PPCAC_15464</name>
</gene>
<keyword evidence="5" id="KW-0010">Activator</keyword>
<comment type="subcellular location">
    <subcellularLocation>
        <location evidence="1">Nucleus</location>
    </subcellularLocation>
</comment>
<feature type="compositionally biased region" description="Polar residues" evidence="9">
    <location>
        <begin position="110"/>
        <end position="124"/>
    </location>
</feature>
<feature type="region of interest" description="Disordered" evidence="9">
    <location>
        <begin position="1"/>
        <end position="22"/>
    </location>
</feature>
<dbReference type="GO" id="GO:0016592">
    <property type="term" value="C:mediator complex"/>
    <property type="evidence" value="ECO:0007669"/>
    <property type="project" value="InterPro"/>
</dbReference>
<feature type="compositionally biased region" description="Low complexity" evidence="9">
    <location>
        <begin position="1"/>
        <end position="20"/>
    </location>
</feature>
<feature type="compositionally biased region" description="Polar residues" evidence="9">
    <location>
        <begin position="264"/>
        <end position="298"/>
    </location>
</feature>
<evidence type="ECO:0000256" key="9">
    <source>
        <dbReference type="SAM" id="MobiDB-lite"/>
    </source>
</evidence>
<evidence type="ECO:0000256" key="4">
    <source>
        <dbReference type="ARBA" id="ARBA00023015"/>
    </source>
</evidence>
<feature type="compositionally biased region" description="Polar residues" evidence="9">
    <location>
        <begin position="174"/>
        <end position="186"/>
    </location>
</feature>
<comment type="similarity">
    <text evidence="2">Belongs to the Mediator complex subunit 29 family.</text>
</comment>
<dbReference type="AlphaFoldDB" id="A0AAV5VZJ3"/>
<sequence>MSAFPNQPNQHHQAQPQQQHSMYHPQLDQTVIASQHTNQPNQMNFGLGGLGQTSDSFIHQHNQQYSMNSAPSGMNPQIYSSLAGPFPARSPYNIAAQGMSSIGGPHSIPQPGSSNPLSVPQQGPGSVPGHGPLSAPQHGPGSVQGSLSISHQGPGSVPGHGPLSLPHHGPGSIPINTPLSVPQPTSVLGAAGPGSVPQVVDPASIGGPLSVAGLSSTGGVLSSQGPSPSSLGIPPQVLHTNAIGQGRSPLLLGPSPSSAGVLHQGTSPSVNNPPSHGGPQSASGLNPSTSYDSPATRQPIQAVEESVPYEGIFFADPMQLSKKLISKDLRQSFSEMNKSMGELLRNRDNLTPEQNEKYTRDYNEFMAVCDQVEQSLTIVMETSKMMSKLDRSYTPDGGSQAGRSNEYSTQPLINYIEETSSMTANVEKTVAGVFDMMTRIRKREALNKGINGSREELKMETE</sequence>
<evidence type="ECO:0000256" key="3">
    <source>
        <dbReference type="ARBA" id="ARBA00019684"/>
    </source>
</evidence>
<feature type="compositionally biased region" description="Low complexity" evidence="9">
    <location>
        <begin position="218"/>
        <end position="236"/>
    </location>
</feature>
<dbReference type="Proteomes" id="UP001432322">
    <property type="component" value="Unassembled WGS sequence"/>
</dbReference>
<protein>
    <recommendedName>
        <fullName evidence="3">Mediator of RNA polymerase II transcription subunit 29</fullName>
    </recommendedName>
    <alternativeName>
        <fullName evidence="8">Mediator complex subunit 29</fullName>
    </alternativeName>
</protein>
<evidence type="ECO:0000256" key="5">
    <source>
        <dbReference type="ARBA" id="ARBA00023159"/>
    </source>
</evidence>
<evidence type="ECO:0000313" key="11">
    <source>
        <dbReference type="Proteomes" id="UP001432322"/>
    </source>
</evidence>
<evidence type="ECO:0000256" key="8">
    <source>
        <dbReference type="ARBA" id="ARBA00031963"/>
    </source>
</evidence>
<feature type="compositionally biased region" description="Polar residues" evidence="9">
    <location>
        <begin position="143"/>
        <end position="153"/>
    </location>
</feature>
<feature type="region of interest" description="Disordered" evidence="9">
    <location>
        <begin position="97"/>
        <end position="193"/>
    </location>
</feature>
<keyword evidence="7" id="KW-0539">Nucleus</keyword>
<evidence type="ECO:0000256" key="1">
    <source>
        <dbReference type="ARBA" id="ARBA00004123"/>
    </source>
</evidence>
<proteinExistence type="inferred from homology"/>
<keyword evidence="4" id="KW-0805">Transcription regulation</keyword>
<evidence type="ECO:0000256" key="2">
    <source>
        <dbReference type="ARBA" id="ARBA00009851"/>
    </source>
</evidence>
<dbReference type="InterPro" id="IPR021018">
    <property type="entry name" value="Mediator_Med29_met"/>
</dbReference>
<reference evidence="10" key="1">
    <citation type="submission" date="2023-10" db="EMBL/GenBank/DDBJ databases">
        <title>Genome assembly of Pristionchus species.</title>
        <authorList>
            <person name="Yoshida K."/>
            <person name="Sommer R.J."/>
        </authorList>
    </citation>
    <scope>NUCLEOTIDE SEQUENCE</scope>
    <source>
        <strain evidence="10">RS5133</strain>
    </source>
</reference>
<accession>A0AAV5VZJ3</accession>
<feature type="region of interest" description="Disordered" evidence="9">
    <location>
        <begin position="217"/>
        <end position="298"/>
    </location>
</feature>
<organism evidence="10 11">
    <name type="scientific">Pristionchus fissidentatus</name>
    <dbReference type="NCBI Taxonomy" id="1538716"/>
    <lineage>
        <taxon>Eukaryota</taxon>
        <taxon>Metazoa</taxon>
        <taxon>Ecdysozoa</taxon>
        <taxon>Nematoda</taxon>
        <taxon>Chromadorea</taxon>
        <taxon>Rhabditida</taxon>
        <taxon>Rhabditina</taxon>
        <taxon>Diplogasteromorpha</taxon>
        <taxon>Diplogasteroidea</taxon>
        <taxon>Neodiplogasteridae</taxon>
        <taxon>Pristionchus</taxon>
    </lineage>
</organism>
<feature type="compositionally biased region" description="Low complexity" evidence="9">
    <location>
        <begin position="244"/>
        <end position="262"/>
    </location>
</feature>
<dbReference type="Pfam" id="PF11568">
    <property type="entry name" value="Med29"/>
    <property type="match status" value="1"/>
</dbReference>
<keyword evidence="6" id="KW-0804">Transcription</keyword>
<evidence type="ECO:0000256" key="7">
    <source>
        <dbReference type="ARBA" id="ARBA00023242"/>
    </source>
</evidence>
<evidence type="ECO:0000256" key="6">
    <source>
        <dbReference type="ARBA" id="ARBA00023163"/>
    </source>
</evidence>
<keyword evidence="11" id="KW-1185">Reference proteome</keyword>
<evidence type="ECO:0000313" key="10">
    <source>
        <dbReference type="EMBL" id="GMT24167.1"/>
    </source>
</evidence>
<name>A0AAV5VZJ3_9BILA</name>
<dbReference type="EMBL" id="BTSY01000004">
    <property type="protein sequence ID" value="GMT24167.1"/>
    <property type="molecule type" value="Genomic_DNA"/>
</dbReference>